<reference evidence="1 2" key="1">
    <citation type="submission" date="2019-08" db="EMBL/GenBank/DDBJ databases">
        <title>Lewinella sp. strain SSH13 Genome sequencing and assembly.</title>
        <authorList>
            <person name="Kim I."/>
        </authorList>
    </citation>
    <scope>NUCLEOTIDE SEQUENCE [LARGE SCALE GENOMIC DNA]</scope>
    <source>
        <strain evidence="1 2">SSH13</strain>
    </source>
</reference>
<dbReference type="OrthoDB" id="1525013at2"/>
<gene>
    <name evidence="1" type="ORF">FUA23_07750</name>
</gene>
<keyword evidence="2" id="KW-1185">Reference proteome</keyword>
<accession>A0A5C7FJV1</accession>
<evidence type="ECO:0000313" key="1">
    <source>
        <dbReference type="EMBL" id="TXF90126.1"/>
    </source>
</evidence>
<organism evidence="1 2">
    <name type="scientific">Neolewinella aurantiaca</name>
    <dbReference type="NCBI Taxonomy" id="2602767"/>
    <lineage>
        <taxon>Bacteria</taxon>
        <taxon>Pseudomonadati</taxon>
        <taxon>Bacteroidota</taxon>
        <taxon>Saprospiria</taxon>
        <taxon>Saprospirales</taxon>
        <taxon>Lewinellaceae</taxon>
        <taxon>Neolewinella</taxon>
    </lineage>
</organism>
<dbReference type="InterPro" id="IPR021215">
    <property type="entry name" value="DUF2752"/>
</dbReference>
<dbReference type="Proteomes" id="UP000321907">
    <property type="component" value="Unassembled WGS sequence"/>
</dbReference>
<dbReference type="RefSeq" id="WP_147930165.1">
    <property type="nucleotide sequence ID" value="NZ_VOXD01000009.1"/>
</dbReference>
<sequence>MFVRILNHRPEILFWSAALLALALNSPEVKGQSLCFFRFAGLSHCPGCGLGTSISHLFRGHLAASFAAHPFGVPVSGVLLFHLITSIKQEYHAFAQSTL</sequence>
<proteinExistence type="predicted"/>
<protein>
    <submittedName>
        <fullName evidence="1">DUF2752 domain-containing protein</fullName>
    </submittedName>
</protein>
<comment type="caution">
    <text evidence="1">The sequence shown here is derived from an EMBL/GenBank/DDBJ whole genome shotgun (WGS) entry which is preliminary data.</text>
</comment>
<dbReference type="Pfam" id="PF10825">
    <property type="entry name" value="DUF2752"/>
    <property type="match status" value="1"/>
</dbReference>
<dbReference type="AlphaFoldDB" id="A0A5C7FJV1"/>
<name>A0A5C7FJV1_9BACT</name>
<dbReference type="EMBL" id="VOXD01000009">
    <property type="protein sequence ID" value="TXF90126.1"/>
    <property type="molecule type" value="Genomic_DNA"/>
</dbReference>
<evidence type="ECO:0000313" key="2">
    <source>
        <dbReference type="Proteomes" id="UP000321907"/>
    </source>
</evidence>